<evidence type="ECO:0000259" key="1">
    <source>
        <dbReference type="Pfam" id="PF05368"/>
    </source>
</evidence>
<dbReference type="RefSeq" id="WP_344679823.1">
    <property type="nucleotide sequence ID" value="NZ_BAAAUX010000012.1"/>
</dbReference>
<proteinExistence type="predicted"/>
<evidence type="ECO:0000313" key="3">
    <source>
        <dbReference type="Proteomes" id="UP001500979"/>
    </source>
</evidence>
<organism evidence="2 3">
    <name type="scientific">Saccharopolyspora taberi</name>
    <dbReference type="NCBI Taxonomy" id="60895"/>
    <lineage>
        <taxon>Bacteria</taxon>
        <taxon>Bacillati</taxon>
        <taxon>Actinomycetota</taxon>
        <taxon>Actinomycetes</taxon>
        <taxon>Pseudonocardiales</taxon>
        <taxon>Pseudonocardiaceae</taxon>
        <taxon>Saccharopolyspora</taxon>
    </lineage>
</organism>
<accession>A0ABN3VBQ8</accession>
<dbReference type="PANTHER" id="PTHR43162:SF1">
    <property type="entry name" value="PRESTALK A DIFFERENTIATION PROTEIN A"/>
    <property type="match status" value="1"/>
</dbReference>
<dbReference type="InterPro" id="IPR051604">
    <property type="entry name" value="Ergot_Alk_Oxidoreductase"/>
</dbReference>
<dbReference type="SUPFAM" id="SSF51735">
    <property type="entry name" value="NAD(P)-binding Rossmann-fold domains"/>
    <property type="match status" value="1"/>
</dbReference>
<protein>
    <submittedName>
        <fullName evidence="2">NAD(P)H-binding protein</fullName>
    </submittedName>
</protein>
<keyword evidence="3" id="KW-1185">Reference proteome</keyword>
<reference evidence="2 3" key="1">
    <citation type="journal article" date="2019" name="Int. J. Syst. Evol. Microbiol.">
        <title>The Global Catalogue of Microorganisms (GCM) 10K type strain sequencing project: providing services to taxonomists for standard genome sequencing and annotation.</title>
        <authorList>
            <consortium name="The Broad Institute Genomics Platform"/>
            <consortium name="The Broad Institute Genome Sequencing Center for Infectious Disease"/>
            <person name="Wu L."/>
            <person name="Ma J."/>
        </authorList>
    </citation>
    <scope>NUCLEOTIDE SEQUENCE [LARGE SCALE GENOMIC DNA]</scope>
    <source>
        <strain evidence="2 3">JCM 9383</strain>
    </source>
</reference>
<dbReference type="Pfam" id="PF05368">
    <property type="entry name" value="NmrA"/>
    <property type="match status" value="1"/>
</dbReference>
<dbReference type="InterPro" id="IPR036291">
    <property type="entry name" value="NAD(P)-bd_dom_sf"/>
</dbReference>
<comment type="caution">
    <text evidence="2">The sequence shown here is derived from an EMBL/GenBank/DDBJ whole genome shotgun (WGS) entry which is preliminary data.</text>
</comment>
<dbReference type="PANTHER" id="PTHR43162">
    <property type="match status" value="1"/>
</dbReference>
<dbReference type="Gene3D" id="3.90.25.10">
    <property type="entry name" value="UDP-galactose 4-epimerase, domain 1"/>
    <property type="match status" value="1"/>
</dbReference>
<evidence type="ECO:0000313" key="2">
    <source>
        <dbReference type="EMBL" id="GAA2789746.1"/>
    </source>
</evidence>
<name>A0ABN3VBQ8_9PSEU</name>
<feature type="domain" description="NmrA-like" evidence="1">
    <location>
        <begin position="2"/>
        <end position="227"/>
    </location>
</feature>
<dbReference type="Gene3D" id="3.40.50.720">
    <property type="entry name" value="NAD(P)-binding Rossmann-like Domain"/>
    <property type="match status" value="1"/>
</dbReference>
<dbReference type="Proteomes" id="UP001500979">
    <property type="component" value="Unassembled WGS sequence"/>
</dbReference>
<dbReference type="EMBL" id="BAAAUX010000012">
    <property type="protein sequence ID" value="GAA2789746.1"/>
    <property type="molecule type" value="Genomic_DNA"/>
</dbReference>
<dbReference type="InterPro" id="IPR008030">
    <property type="entry name" value="NmrA-like"/>
</dbReference>
<sequence length="272" mass="28572">MILVTGSTGNVGRALVKELVDAGAEVRGLTRNAAGVDLPGAQVVEGDLGRAESLGEALAGVKGIFLFQCGNEAAVLRAAKEAGVERVVLLSTVATKTRPESTIGHDHLQAEHAIADSGLSWTSLRPGGFASNTLGWAPMVQGGVVHAPFADVALPTIHPGDIAAVARAALLEDGHDNRVYQLTGPELVTPGQQVAAIGKAIGRELEYVEISREAAREAMIAHMPAEIVDATLDFIGSPTEEELHIVPTVEKVTGKPARSYEQWALENADRFR</sequence>
<gene>
    <name evidence="2" type="ORF">GCM10010470_25440</name>
</gene>